<protein>
    <submittedName>
        <fullName evidence="1">Uncharacterized protein</fullName>
    </submittedName>
</protein>
<dbReference type="HOGENOM" id="CLU_1795519_0_0_7"/>
<dbReference type="EMBL" id="CP000478">
    <property type="protein sequence ID" value="ABK19692.1"/>
    <property type="molecule type" value="Genomic_DNA"/>
</dbReference>
<dbReference type="AlphaFoldDB" id="A0LQJ0"/>
<sequence>MEWPQASCYLKNLRKYLCLEWRGPWACELPGPPRFSRLEGRSGSLITGFGTGPEEMGALGETIWIWDARMENTIGKDMRKTGRWRRAKKYVCELCSREQLFCWTCPCGFMICPDCMEENFWGMTCNGINWTCPECGAIRPFGND</sequence>
<reference evidence="1 2" key="1">
    <citation type="submission" date="2006-10" db="EMBL/GenBank/DDBJ databases">
        <title>Complete sequence of Syntrophobacter fumaroxidans MPOB.</title>
        <authorList>
            <consortium name="US DOE Joint Genome Institute"/>
            <person name="Copeland A."/>
            <person name="Lucas S."/>
            <person name="Lapidus A."/>
            <person name="Barry K."/>
            <person name="Detter J.C."/>
            <person name="Glavina del Rio T."/>
            <person name="Hammon N."/>
            <person name="Israni S."/>
            <person name="Pitluck S."/>
            <person name="Goltsman E.G."/>
            <person name="Martinez M."/>
            <person name="Schmutz J."/>
            <person name="Larimer F."/>
            <person name="Land M."/>
            <person name="Hauser L."/>
            <person name="Kyrpides N."/>
            <person name="Kim E."/>
            <person name="Boone D.R."/>
            <person name="Brockman F."/>
            <person name="Culley D."/>
            <person name="Ferry J."/>
            <person name="Gunsalus R."/>
            <person name="McInerney M.J."/>
            <person name="Morrison M."/>
            <person name="Plugge C."/>
            <person name="Rohlin L."/>
            <person name="Scholten J."/>
            <person name="Sieber J."/>
            <person name="Stams A.J.M."/>
            <person name="Worm P."/>
            <person name="Henstra A.M."/>
            <person name="Richardson P."/>
        </authorList>
    </citation>
    <scope>NUCLEOTIDE SEQUENCE [LARGE SCALE GENOMIC DNA]</scope>
    <source>
        <strain evidence="2">DSM 10017 / MPOB</strain>
    </source>
</reference>
<evidence type="ECO:0000313" key="2">
    <source>
        <dbReference type="Proteomes" id="UP000001784"/>
    </source>
</evidence>
<keyword evidence="2" id="KW-1185">Reference proteome</keyword>
<accession>A0LQJ0</accession>
<dbReference type="STRING" id="335543.Sfum_4026"/>
<proteinExistence type="predicted"/>
<dbReference type="SUPFAM" id="SSF57850">
    <property type="entry name" value="RING/U-box"/>
    <property type="match status" value="1"/>
</dbReference>
<name>A0LQJ0_SYNFM</name>
<dbReference type="InParanoid" id="A0LQJ0"/>
<dbReference type="KEGG" id="sfu:Sfum_4026"/>
<evidence type="ECO:0000313" key="1">
    <source>
        <dbReference type="EMBL" id="ABK19692.1"/>
    </source>
</evidence>
<gene>
    <name evidence="1" type="ordered locus">Sfum_4026</name>
</gene>
<organism evidence="1 2">
    <name type="scientific">Syntrophobacter fumaroxidans (strain DSM 10017 / MPOB)</name>
    <dbReference type="NCBI Taxonomy" id="335543"/>
    <lineage>
        <taxon>Bacteria</taxon>
        <taxon>Pseudomonadati</taxon>
        <taxon>Thermodesulfobacteriota</taxon>
        <taxon>Syntrophobacteria</taxon>
        <taxon>Syntrophobacterales</taxon>
        <taxon>Syntrophobacteraceae</taxon>
        <taxon>Syntrophobacter</taxon>
    </lineage>
</organism>
<dbReference type="Proteomes" id="UP000001784">
    <property type="component" value="Chromosome"/>
</dbReference>
<dbReference type="eggNOG" id="ENOG50338HQ">
    <property type="taxonomic scope" value="Bacteria"/>
</dbReference>